<dbReference type="EMBL" id="PFHV01000087">
    <property type="protein sequence ID" value="PIX02896.1"/>
    <property type="molecule type" value="Genomic_DNA"/>
</dbReference>
<protein>
    <submittedName>
        <fullName evidence="1">Uncharacterized protein</fullName>
    </submittedName>
</protein>
<evidence type="ECO:0000313" key="1">
    <source>
        <dbReference type="EMBL" id="PIX02896.1"/>
    </source>
</evidence>
<dbReference type="AlphaFoldDB" id="A0A2M7IXR4"/>
<dbReference type="Proteomes" id="UP000230505">
    <property type="component" value="Unassembled WGS sequence"/>
</dbReference>
<name>A0A2M7IXR4_9BACT</name>
<reference evidence="2" key="1">
    <citation type="submission" date="2017-09" db="EMBL/GenBank/DDBJ databases">
        <title>Depth-based differentiation of microbial function through sediment-hosted aquifers and enrichment of novel symbionts in the deep terrestrial subsurface.</title>
        <authorList>
            <person name="Probst A.J."/>
            <person name="Ladd B."/>
            <person name="Jarett J.K."/>
            <person name="Geller-Mcgrath D.E."/>
            <person name="Sieber C.M.K."/>
            <person name="Emerson J.B."/>
            <person name="Anantharaman K."/>
            <person name="Thomas B.C."/>
            <person name="Malmstrom R."/>
            <person name="Stieglmeier M."/>
            <person name="Klingl A."/>
            <person name="Woyke T."/>
            <person name="Ryan C.M."/>
            <person name="Banfield J.F."/>
        </authorList>
    </citation>
    <scope>NUCLEOTIDE SEQUENCE [LARGE SCALE GENOMIC DNA]</scope>
</reference>
<evidence type="ECO:0000313" key="2">
    <source>
        <dbReference type="Proteomes" id="UP000230505"/>
    </source>
</evidence>
<sequence length="98" mass="11211">MRSVLLTNQPKKIKTNLIIPATRLVRKLLGNLLKELPSNFLHKSYFTINLGVAINKKWTYPALILQNEQQRSATPNEGCGYSPAALRLDYPFPKIFRD</sequence>
<gene>
    <name evidence="1" type="ORF">COZ78_03275</name>
</gene>
<proteinExistence type="predicted"/>
<comment type="caution">
    <text evidence="1">The sequence shown here is derived from an EMBL/GenBank/DDBJ whole genome shotgun (WGS) entry which is preliminary data.</text>
</comment>
<accession>A0A2M7IXR4</accession>
<organism evidence="1 2">
    <name type="scientific">bacterium (Candidatus Gribaldobacteria) CG_4_8_14_3_um_filter_42_11</name>
    <dbReference type="NCBI Taxonomy" id="2014267"/>
    <lineage>
        <taxon>Bacteria</taxon>
        <taxon>Candidatus Gribaldobacteria</taxon>
    </lineage>
</organism>